<evidence type="ECO:0000313" key="1">
    <source>
        <dbReference type="EMBL" id="KAJ7974658.1"/>
    </source>
</evidence>
<accession>A0AAD7Q4C8</accession>
<dbReference type="EMBL" id="JARAOO010000003">
    <property type="protein sequence ID" value="KAJ7974658.1"/>
    <property type="molecule type" value="Genomic_DNA"/>
</dbReference>
<dbReference type="AlphaFoldDB" id="A0AAD7Q4C8"/>
<protein>
    <submittedName>
        <fullName evidence="1">Cytochrome P450 family protein</fullName>
    </submittedName>
</protein>
<proteinExistence type="predicted"/>
<gene>
    <name evidence="1" type="ORF">O6P43_004697</name>
</gene>
<keyword evidence="2" id="KW-1185">Reference proteome</keyword>
<sequence>MLGYTEILIEFLSILFLLKWIRYRNSPVIDWPFLGMLPGISRNAWRIHDYLTLLLKHHGGTMEFKGPWFTDMNFVLTSDPMNVQHITGKKTLATIHGAPYIMRSRTFGRWDF</sequence>
<dbReference type="Proteomes" id="UP001163823">
    <property type="component" value="Chromosome 3"/>
</dbReference>
<name>A0AAD7Q4C8_QUISA</name>
<dbReference type="KEGG" id="qsa:O6P43_004697"/>
<reference evidence="1" key="1">
    <citation type="journal article" date="2023" name="Science">
        <title>Elucidation of the pathway for biosynthesis of saponin adjuvants from the soapbark tree.</title>
        <authorList>
            <person name="Reed J."/>
            <person name="Orme A."/>
            <person name="El-Demerdash A."/>
            <person name="Owen C."/>
            <person name="Martin L.B.B."/>
            <person name="Misra R.C."/>
            <person name="Kikuchi S."/>
            <person name="Rejzek M."/>
            <person name="Martin A.C."/>
            <person name="Harkess A."/>
            <person name="Leebens-Mack J."/>
            <person name="Louveau T."/>
            <person name="Stephenson M.J."/>
            <person name="Osbourn A."/>
        </authorList>
    </citation>
    <scope>NUCLEOTIDE SEQUENCE</scope>
    <source>
        <strain evidence="1">S10</strain>
    </source>
</reference>
<comment type="caution">
    <text evidence="1">The sequence shown here is derived from an EMBL/GenBank/DDBJ whole genome shotgun (WGS) entry which is preliminary data.</text>
</comment>
<evidence type="ECO:0000313" key="2">
    <source>
        <dbReference type="Proteomes" id="UP001163823"/>
    </source>
</evidence>
<organism evidence="1 2">
    <name type="scientific">Quillaja saponaria</name>
    <name type="common">Soap bark tree</name>
    <dbReference type="NCBI Taxonomy" id="32244"/>
    <lineage>
        <taxon>Eukaryota</taxon>
        <taxon>Viridiplantae</taxon>
        <taxon>Streptophyta</taxon>
        <taxon>Embryophyta</taxon>
        <taxon>Tracheophyta</taxon>
        <taxon>Spermatophyta</taxon>
        <taxon>Magnoliopsida</taxon>
        <taxon>eudicotyledons</taxon>
        <taxon>Gunneridae</taxon>
        <taxon>Pentapetalae</taxon>
        <taxon>rosids</taxon>
        <taxon>fabids</taxon>
        <taxon>Fabales</taxon>
        <taxon>Quillajaceae</taxon>
        <taxon>Quillaja</taxon>
    </lineage>
</organism>